<dbReference type="CDD" id="cd16123">
    <property type="entry name" value="RA_RASSF7_like"/>
    <property type="match status" value="1"/>
</dbReference>
<accession>A0A6I8WAR3</accession>
<dbReference type="PANTHER" id="PTHR15286:SF15">
    <property type="entry name" value="MERU, ISOFORM A"/>
    <property type="match status" value="1"/>
</dbReference>
<gene>
    <name evidence="4 5 6 7" type="primary">meru</name>
</gene>
<dbReference type="Proteomes" id="UP000001819">
    <property type="component" value="Chromosome X"/>
</dbReference>
<dbReference type="KEGG" id="dpo:4813158"/>
<feature type="region of interest" description="Disordered" evidence="2">
    <location>
        <begin position="64"/>
        <end position="93"/>
    </location>
</feature>
<sequence>MAPQQQNSTFIDDNLDSCPSLLNLPESPILPTRRCQNQGTNNHKQHHNKQVAFEERLVDAALPLAPPAMPPPTCKNKHSKGSGNGGPASRRHRSISLYGVNSTVEQGHKEIPIWMDDGEPRYVSGVTNKTTCNDIIKALIDDELSNVVGAGQHCSSDDAKDGGQRATATTKETAAAAAAATSTAAASRDYSDYIITESWGGIERSYDGNMAILPVWRAWSRVHNELRLSLKHRDNFRDPMTLQLMPHAPPSGSFSMIKWLKKLLHLSKSKKNMPKPTNTPPKVPNKTKDRCLLNKKGKRQPAADELLLAIMPDQLYSATGNCSKGKLYKLAENRVAKQRRRRRPTLATATETAAAAANPPNECNNNVNYNYIRRRKDRPLRNSVRNKLASLHADMNVRYEREYALTRQLSEKCRMYRIQNERYRRPEMEVSVGQLQQNIEAYAEDIIKTEHELLDLKNEMRHDISLINNLKRMTLEETADENCCGVGVAASKEEQQQKGETPHVAKKANEMQFVDNIYEFCDNNASMLV</sequence>
<name>A0A6I8WAR3_DROPS</name>
<dbReference type="ExpressionAtlas" id="A0A6I8WAR3">
    <property type="expression patterns" value="baseline"/>
</dbReference>
<evidence type="ECO:0000313" key="6">
    <source>
        <dbReference type="RefSeq" id="XP_033239638.1"/>
    </source>
</evidence>
<reference evidence="4 5" key="1">
    <citation type="submission" date="2025-04" db="UniProtKB">
        <authorList>
            <consortium name="RefSeq"/>
        </authorList>
    </citation>
    <scope>IDENTIFICATION</scope>
    <source>
        <strain evidence="4 5">MV-25-SWS-2005</strain>
        <tissue evidence="4 5">Whole body</tissue>
    </source>
</reference>
<dbReference type="SUPFAM" id="SSF54236">
    <property type="entry name" value="Ubiquitin-like"/>
    <property type="match status" value="1"/>
</dbReference>
<feature type="coiled-coil region" evidence="1">
    <location>
        <begin position="432"/>
        <end position="459"/>
    </location>
</feature>
<dbReference type="PANTHER" id="PTHR15286">
    <property type="entry name" value="RAS-ASSOCIATING DOMAIN CONTAINING PROTEIN"/>
    <property type="match status" value="1"/>
</dbReference>
<dbReference type="InterPro" id="IPR033593">
    <property type="entry name" value="N-RASSF"/>
</dbReference>
<dbReference type="AlphaFoldDB" id="A0A6I8WAR3"/>
<feature type="compositionally biased region" description="Pro residues" evidence="2">
    <location>
        <begin position="64"/>
        <end position="73"/>
    </location>
</feature>
<dbReference type="Gene3D" id="3.10.20.90">
    <property type="entry name" value="Phosphatidylinositol 3-kinase Catalytic Subunit, Chain A, domain 1"/>
    <property type="match status" value="1"/>
</dbReference>
<organism evidence="3 7">
    <name type="scientific">Drosophila pseudoobscura pseudoobscura</name>
    <name type="common">Fruit fly</name>
    <dbReference type="NCBI Taxonomy" id="46245"/>
    <lineage>
        <taxon>Eukaryota</taxon>
        <taxon>Metazoa</taxon>
        <taxon>Ecdysozoa</taxon>
        <taxon>Arthropoda</taxon>
        <taxon>Hexapoda</taxon>
        <taxon>Insecta</taxon>
        <taxon>Pterygota</taxon>
        <taxon>Neoptera</taxon>
        <taxon>Endopterygota</taxon>
        <taxon>Diptera</taxon>
        <taxon>Brachycera</taxon>
        <taxon>Muscomorpha</taxon>
        <taxon>Ephydroidea</taxon>
        <taxon>Drosophilidae</taxon>
        <taxon>Drosophila</taxon>
        <taxon>Sophophora</taxon>
    </lineage>
</organism>
<evidence type="ECO:0000313" key="7">
    <source>
        <dbReference type="RefSeq" id="XP_033239639.1"/>
    </source>
</evidence>
<evidence type="ECO:0000313" key="4">
    <source>
        <dbReference type="RefSeq" id="XP_033239636.1"/>
    </source>
</evidence>
<keyword evidence="3" id="KW-1185">Reference proteome</keyword>
<dbReference type="RefSeq" id="XP_033239637.1">
    <property type="nucleotide sequence ID" value="XM_033383746.1"/>
</dbReference>
<evidence type="ECO:0000256" key="2">
    <source>
        <dbReference type="SAM" id="MobiDB-lite"/>
    </source>
</evidence>
<evidence type="ECO:0000313" key="5">
    <source>
        <dbReference type="RefSeq" id="XP_033239637.1"/>
    </source>
</evidence>
<proteinExistence type="predicted"/>
<feature type="region of interest" description="Disordered" evidence="2">
    <location>
        <begin position="270"/>
        <end position="289"/>
    </location>
</feature>
<feature type="region of interest" description="Disordered" evidence="2">
    <location>
        <begin position="27"/>
        <end position="48"/>
    </location>
</feature>
<protein>
    <submittedName>
        <fullName evidence="4 5">Uncharacterized protein meru isoform X1</fullName>
    </submittedName>
</protein>
<evidence type="ECO:0000256" key="1">
    <source>
        <dbReference type="SAM" id="Coils"/>
    </source>
</evidence>
<keyword evidence="1" id="KW-0175">Coiled coil</keyword>
<dbReference type="InterPro" id="IPR029071">
    <property type="entry name" value="Ubiquitin-like_domsf"/>
</dbReference>
<dbReference type="RefSeq" id="XP_033239639.1">
    <property type="nucleotide sequence ID" value="XM_033383748.1"/>
</dbReference>
<evidence type="ECO:0000313" key="3">
    <source>
        <dbReference type="Proteomes" id="UP000001819"/>
    </source>
</evidence>
<dbReference type="RefSeq" id="XP_033239636.1">
    <property type="nucleotide sequence ID" value="XM_033383745.1"/>
</dbReference>
<dbReference type="RefSeq" id="XP_033239638.1">
    <property type="nucleotide sequence ID" value="XM_033383747.1"/>
</dbReference>